<organism evidence="1 2">
    <name type="scientific">Aspergillus keveii</name>
    <dbReference type="NCBI Taxonomy" id="714993"/>
    <lineage>
        <taxon>Eukaryota</taxon>
        <taxon>Fungi</taxon>
        <taxon>Dikarya</taxon>
        <taxon>Ascomycota</taxon>
        <taxon>Pezizomycotina</taxon>
        <taxon>Eurotiomycetes</taxon>
        <taxon>Eurotiomycetidae</taxon>
        <taxon>Eurotiales</taxon>
        <taxon>Aspergillaceae</taxon>
        <taxon>Aspergillus</taxon>
        <taxon>Aspergillus subgen. Nidulantes</taxon>
    </lineage>
</organism>
<protein>
    <submittedName>
        <fullName evidence="1">Uncharacterized protein</fullName>
    </submittedName>
</protein>
<name>A0ABR4FRB0_9EURO</name>
<reference evidence="1 2" key="1">
    <citation type="submission" date="2024-07" db="EMBL/GenBank/DDBJ databases">
        <title>Section-level genome sequencing and comparative genomics of Aspergillus sections Usti and Cavernicolus.</title>
        <authorList>
            <consortium name="Lawrence Berkeley National Laboratory"/>
            <person name="Nybo J.L."/>
            <person name="Vesth T.C."/>
            <person name="Theobald S."/>
            <person name="Frisvad J.C."/>
            <person name="Larsen T.O."/>
            <person name="Kjaerboelling I."/>
            <person name="Rothschild-Mancinelli K."/>
            <person name="Lyhne E.K."/>
            <person name="Kogle M.E."/>
            <person name="Barry K."/>
            <person name="Clum A."/>
            <person name="Na H."/>
            <person name="Ledsgaard L."/>
            <person name="Lin J."/>
            <person name="Lipzen A."/>
            <person name="Kuo A."/>
            <person name="Riley R."/>
            <person name="Mondo S."/>
            <person name="Labutti K."/>
            <person name="Haridas S."/>
            <person name="Pangalinan J."/>
            <person name="Salamov A.A."/>
            <person name="Simmons B.A."/>
            <person name="Magnuson J.K."/>
            <person name="Chen J."/>
            <person name="Drula E."/>
            <person name="Henrissat B."/>
            <person name="Wiebenga A."/>
            <person name="Lubbers R.J."/>
            <person name="Gomes A.C."/>
            <person name="Makela M.R."/>
            <person name="Stajich J."/>
            <person name="Grigoriev I.V."/>
            <person name="Mortensen U.H."/>
            <person name="De Vries R.P."/>
            <person name="Baker S.E."/>
            <person name="Andersen M.R."/>
        </authorList>
    </citation>
    <scope>NUCLEOTIDE SEQUENCE [LARGE SCALE GENOMIC DNA]</scope>
    <source>
        <strain evidence="1 2">CBS 209.92</strain>
    </source>
</reference>
<dbReference type="EMBL" id="JBFTWV010000141">
    <property type="protein sequence ID" value="KAL2785562.1"/>
    <property type="molecule type" value="Genomic_DNA"/>
</dbReference>
<proteinExistence type="predicted"/>
<comment type="caution">
    <text evidence="1">The sequence shown here is derived from an EMBL/GenBank/DDBJ whole genome shotgun (WGS) entry which is preliminary data.</text>
</comment>
<accession>A0ABR4FRB0</accession>
<evidence type="ECO:0000313" key="2">
    <source>
        <dbReference type="Proteomes" id="UP001610563"/>
    </source>
</evidence>
<sequence length="71" mass="8355">MTVGLLSQLGPSKQRDAELRRMYRRGRRGYLSIGSETNRWALEDQRFLEALYTLRYWKRPLGFPAVATRPP</sequence>
<evidence type="ECO:0000313" key="1">
    <source>
        <dbReference type="EMBL" id="KAL2785562.1"/>
    </source>
</evidence>
<gene>
    <name evidence="1" type="ORF">BJX66DRAFT_314557</name>
</gene>
<keyword evidence="2" id="KW-1185">Reference proteome</keyword>
<dbReference type="Proteomes" id="UP001610563">
    <property type="component" value="Unassembled WGS sequence"/>
</dbReference>